<name>A0A9D4GWE2_DREPO</name>
<feature type="region of interest" description="Disordered" evidence="1">
    <location>
        <begin position="33"/>
        <end position="52"/>
    </location>
</feature>
<organism evidence="2 3">
    <name type="scientific">Dreissena polymorpha</name>
    <name type="common">Zebra mussel</name>
    <name type="synonym">Mytilus polymorpha</name>
    <dbReference type="NCBI Taxonomy" id="45954"/>
    <lineage>
        <taxon>Eukaryota</taxon>
        <taxon>Metazoa</taxon>
        <taxon>Spiralia</taxon>
        <taxon>Lophotrochozoa</taxon>
        <taxon>Mollusca</taxon>
        <taxon>Bivalvia</taxon>
        <taxon>Autobranchia</taxon>
        <taxon>Heteroconchia</taxon>
        <taxon>Euheterodonta</taxon>
        <taxon>Imparidentia</taxon>
        <taxon>Neoheterodontei</taxon>
        <taxon>Myida</taxon>
        <taxon>Dreissenoidea</taxon>
        <taxon>Dreissenidae</taxon>
        <taxon>Dreissena</taxon>
    </lineage>
</organism>
<accession>A0A9D4GWE2</accession>
<sequence length="52" mass="6144">MVKRCQWGLCSSENRFPDILDGGIEFISFPKPKRDLEKEKRRMNASGRHHKN</sequence>
<protein>
    <submittedName>
        <fullName evidence="2">Uncharacterized protein</fullName>
    </submittedName>
</protein>
<dbReference type="Proteomes" id="UP000828390">
    <property type="component" value="Unassembled WGS sequence"/>
</dbReference>
<evidence type="ECO:0000313" key="3">
    <source>
        <dbReference type="Proteomes" id="UP000828390"/>
    </source>
</evidence>
<comment type="caution">
    <text evidence="2">The sequence shown here is derived from an EMBL/GenBank/DDBJ whole genome shotgun (WGS) entry which is preliminary data.</text>
</comment>
<feature type="compositionally biased region" description="Basic and acidic residues" evidence="1">
    <location>
        <begin position="33"/>
        <end position="42"/>
    </location>
</feature>
<reference evidence="2" key="1">
    <citation type="journal article" date="2019" name="bioRxiv">
        <title>The Genome of the Zebra Mussel, Dreissena polymorpha: A Resource for Invasive Species Research.</title>
        <authorList>
            <person name="McCartney M.A."/>
            <person name="Auch B."/>
            <person name="Kono T."/>
            <person name="Mallez S."/>
            <person name="Zhang Y."/>
            <person name="Obille A."/>
            <person name="Becker A."/>
            <person name="Abrahante J.E."/>
            <person name="Garbe J."/>
            <person name="Badalamenti J.P."/>
            <person name="Herman A."/>
            <person name="Mangelson H."/>
            <person name="Liachko I."/>
            <person name="Sullivan S."/>
            <person name="Sone E.D."/>
            <person name="Koren S."/>
            <person name="Silverstein K.A.T."/>
            <person name="Beckman K.B."/>
            <person name="Gohl D.M."/>
        </authorList>
    </citation>
    <scope>NUCLEOTIDE SEQUENCE</scope>
    <source>
        <strain evidence="2">Duluth1</strain>
        <tissue evidence="2">Whole animal</tissue>
    </source>
</reference>
<dbReference type="AlphaFoldDB" id="A0A9D4GWE2"/>
<keyword evidence="3" id="KW-1185">Reference proteome</keyword>
<dbReference type="EMBL" id="JAIWYP010000005">
    <property type="protein sequence ID" value="KAH3824228.1"/>
    <property type="molecule type" value="Genomic_DNA"/>
</dbReference>
<evidence type="ECO:0000256" key="1">
    <source>
        <dbReference type="SAM" id="MobiDB-lite"/>
    </source>
</evidence>
<evidence type="ECO:0000313" key="2">
    <source>
        <dbReference type="EMBL" id="KAH3824228.1"/>
    </source>
</evidence>
<feature type="compositionally biased region" description="Basic residues" evidence="1">
    <location>
        <begin position="43"/>
        <end position="52"/>
    </location>
</feature>
<reference evidence="2" key="2">
    <citation type="submission" date="2020-11" db="EMBL/GenBank/DDBJ databases">
        <authorList>
            <person name="McCartney M.A."/>
            <person name="Auch B."/>
            <person name="Kono T."/>
            <person name="Mallez S."/>
            <person name="Becker A."/>
            <person name="Gohl D.M."/>
            <person name="Silverstein K.A.T."/>
            <person name="Koren S."/>
            <person name="Bechman K.B."/>
            <person name="Herman A."/>
            <person name="Abrahante J.E."/>
            <person name="Garbe J."/>
        </authorList>
    </citation>
    <scope>NUCLEOTIDE SEQUENCE</scope>
    <source>
        <strain evidence="2">Duluth1</strain>
        <tissue evidence="2">Whole animal</tissue>
    </source>
</reference>
<gene>
    <name evidence="2" type="ORF">DPMN_126059</name>
</gene>
<proteinExistence type="predicted"/>